<dbReference type="SUPFAM" id="SSF51126">
    <property type="entry name" value="Pectin lyase-like"/>
    <property type="match status" value="2"/>
</dbReference>
<evidence type="ECO:0000256" key="2">
    <source>
        <dbReference type="ARBA" id="ARBA00022723"/>
    </source>
</evidence>
<dbReference type="InterPro" id="IPR006558">
    <property type="entry name" value="LamG-like"/>
</dbReference>
<dbReference type="Proteomes" id="UP001600165">
    <property type="component" value="Unassembled WGS sequence"/>
</dbReference>
<evidence type="ECO:0000259" key="6">
    <source>
        <dbReference type="SMART" id="SM00560"/>
    </source>
</evidence>
<dbReference type="RefSeq" id="WP_377967701.1">
    <property type="nucleotide sequence ID" value="NZ_JBHZOL010000102.1"/>
</dbReference>
<dbReference type="Pfam" id="PF13385">
    <property type="entry name" value="Laminin_G_3"/>
    <property type="match status" value="3"/>
</dbReference>
<evidence type="ECO:0000313" key="7">
    <source>
        <dbReference type="EMBL" id="MFE4108207.1"/>
    </source>
</evidence>
<evidence type="ECO:0000256" key="1">
    <source>
        <dbReference type="ARBA" id="ARBA00001913"/>
    </source>
</evidence>
<name>A0ABW6IK33_9CYAN</name>
<comment type="caution">
    <text evidence="7">The sequence shown here is derived from an EMBL/GenBank/DDBJ whole genome shotgun (WGS) entry which is preliminary data.</text>
</comment>
<dbReference type="InterPro" id="IPR051360">
    <property type="entry name" value="Neuronal_Pentraxin_Related"/>
</dbReference>
<evidence type="ECO:0000313" key="8">
    <source>
        <dbReference type="Proteomes" id="UP001600165"/>
    </source>
</evidence>
<dbReference type="SUPFAM" id="SSF49899">
    <property type="entry name" value="Concanavalin A-like lectins/glucanases"/>
    <property type="match status" value="3"/>
</dbReference>
<dbReference type="Gene3D" id="2.60.120.200">
    <property type="match status" value="3"/>
</dbReference>
<evidence type="ECO:0000256" key="5">
    <source>
        <dbReference type="ARBA" id="ARBA00023157"/>
    </source>
</evidence>
<dbReference type="Gene3D" id="2.160.20.10">
    <property type="entry name" value="Single-stranded right-handed beta-helix, Pectin lyase-like"/>
    <property type="match status" value="2"/>
</dbReference>
<reference evidence="7 8" key="1">
    <citation type="submission" date="2024-10" db="EMBL/GenBank/DDBJ databases">
        <authorList>
            <person name="Ratan Roy A."/>
            <person name="Morales Sandoval P.H."/>
            <person name="De Los Santos Villalobos S."/>
            <person name="Chakraborty S."/>
            <person name="Mukherjee J."/>
        </authorList>
    </citation>
    <scope>NUCLEOTIDE SEQUENCE [LARGE SCALE GENOMIC DNA]</scope>
    <source>
        <strain evidence="7 8">S1</strain>
    </source>
</reference>
<dbReference type="Pfam" id="PF12708">
    <property type="entry name" value="Pect-lyase_RHGA_epim"/>
    <property type="match status" value="1"/>
</dbReference>
<dbReference type="PANTHER" id="PTHR19277:SF125">
    <property type="entry name" value="B6"/>
    <property type="match status" value="1"/>
</dbReference>
<dbReference type="InterPro" id="IPR024535">
    <property type="entry name" value="RHGA/B-epi-like_pectate_lyase"/>
</dbReference>
<accession>A0ABW6IK33</accession>
<dbReference type="InterPro" id="IPR025592">
    <property type="entry name" value="DUF4347"/>
</dbReference>
<keyword evidence="4" id="KW-0106">Calcium</keyword>
<protein>
    <submittedName>
        <fullName evidence="7">DUF4347 domain-containing protein</fullName>
    </submittedName>
</protein>
<dbReference type="EMBL" id="JBHZOL010000102">
    <property type="protein sequence ID" value="MFE4108207.1"/>
    <property type="molecule type" value="Genomic_DNA"/>
</dbReference>
<organism evidence="7 8">
    <name type="scientific">Almyronema epifaneia S1</name>
    <dbReference type="NCBI Taxonomy" id="2991925"/>
    <lineage>
        <taxon>Bacteria</taxon>
        <taxon>Bacillati</taxon>
        <taxon>Cyanobacteriota</taxon>
        <taxon>Cyanophyceae</taxon>
        <taxon>Nodosilineales</taxon>
        <taxon>Nodosilineaceae</taxon>
        <taxon>Almyronema</taxon>
        <taxon>Almyronema epifaneia</taxon>
    </lineage>
</organism>
<sequence>MESSVPTLESFATSATFSTYLPEIGLQPASHLVFVDSAIAQYEQLIAGISASAEVILLNTEQAGIHQISEVLRDRQNIASLHLISHAQAGRLALGSTEVDSNTLFSDRDQLAIWANALTDTADILLYGCNVAQGETGQAFIRQLSQLTGADVAASDDLTGNADLGGDWVLEARIGEIEAAIALTPELQQSYAGVYGDVSSDALVTHLTFDETAGTQAADISPYGTNNAGSLKREARFSTTHTALAGAVTLDGIDDYVELANSSDINLGSHAQRTIATWFKVNDTSSASHKQVIYEEGGASRGLNIYVHAGQLYVGGWNEPESGWAGTFLSTDAIRDDTWHQVTLVLEAEANTRNVQPGAFRAYLDGVLFGEGSGSQLWQRSGNIGIGAINNATQFHSGDFNGTAVQSLAGEVADFRIYNRALSALEVETLSTLEATSSPPPNNLAPPAVMHLAFDEPSGTQAADTSTSGLNNPGTLRNGAVFVDTGNALAGAVEFDGVNDYVSVNDSSDINVGTFSQRTVSLWFQADDVNVTNRKQVLFEGGGATRGLNVYLDSGQIYVGGWNLQESGWSGTYLSTDAVSHQWHHVALVLETPASSSGVESNAFVAYLDGVEFGRGEGSKLWSHTDDIGFGAINGGTRFHSGNASGTGSQAFGGRIADARLYNQALSQTEIADLASLLGSAPIEETIENFVFPEDAGVVDVTDYGAIPNDGLDDTAAIQQALNENTGDSYIFYFQNGVYDISNTLTLGASEKRSIFQGQSEAGTVLRLMDSVSPSFSGAILQTGGINNTTADRFRNAVRNLTLNIGVNKPNAKGLQFWANNQGTVKDVTILSEDGQGDIGLDMAFDDAIGPLLVQGLTVDGFDYGIVTRWPTASQTFEDITLTNQNVYGWWNTSSQRVFARDVKSTNAVTAILNNGEAGFVLTDSVLTGIGAANNLPAIVTQKSMYISNTETSGYSLALDNIVSFGRGNPDVLPGYIEAYSGNGSGDNRSGAPFELFDSPDRLLKLPVEDAPVIPWDTNFSNWSGPHLHVTEVNGVLSGVPNDLLDDTAAIQAAIDSGASTIYIPQGEWALDGTLNLRGNVVRFIGTEALLEAGPNGVIRILDDTSAPLVIERLEGLGRIEHASDRTLVLNNLQGFEYVPGINAPGDVFINDSVGAASTFRNQRVWARQLNIEGNNQADPNIEAKILNDNSQVWILGLKTEDPGTVIKTINGGSTELLGTFHAGSGTSNTSNPRFVTVDAAFSVAGVYGGNFARWASETRNGTTRTTNTFNLADAYTAYAFGDELWGHWAFEGTTTDSSSYSHDGALAGGAGFSGNAAVGEQSLRLNGNAQSFEVPNFLSPSQQITLATWVKSDRATWNADNALISKGDGFRLAPIADTQRLSFGFVESQKGGDWRTVEFDLASLTNFDLTSWHHYAATYNYNTGDLRLYVDGLLRVNTRLTDTPQLTQDLSPLQIGYNAELDTYFAGQIDEVRLYGRALSSAEIAALAAA</sequence>
<keyword evidence="5" id="KW-1015">Disulfide bond</keyword>
<dbReference type="InterPro" id="IPR011050">
    <property type="entry name" value="Pectin_lyase_fold/virulence"/>
</dbReference>
<dbReference type="PANTHER" id="PTHR19277">
    <property type="entry name" value="PENTRAXIN"/>
    <property type="match status" value="1"/>
</dbReference>
<evidence type="ECO:0000256" key="4">
    <source>
        <dbReference type="ARBA" id="ARBA00022837"/>
    </source>
</evidence>
<dbReference type="InterPro" id="IPR012334">
    <property type="entry name" value="Pectin_lyas_fold"/>
</dbReference>
<dbReference type="InterPro" id="IPR001969">
    <property type="entry name" value="Aspartic_peptidase_AS"/>
</dbReference>
<dbReference type="Pfam" id="PF14252">
    <property type="entry name" value="DUF4347"/>
    <property type="match status" value="1"/>
</dbReference>
<evidence type="ECO:0000256" key="3">
    <source>
        <dbReference type="ARBA" id="ARBA00022729"/>
    </source>
</evidence>
<proteinExistence type="predicted"/>
<dbReference type="SMART" id="SM00560">
    <property type="entry name" value="LamGL"/>
    <property type="match status" value="1"/>
</dbReference>
<keyword evidence="8" id="KW-1185">Reference proteome</keyword>
<dbReference type="InterPro" id="IPR013320">
    <property type="entry name" value="ConA-like_dom_sf"/>
</dbReference>
<dbReference type="PROSITE" id="PS00141">
    <property type="entry name" value="ASP_PROTEASE"/>
    <property type="match status" value="1"/>
</dbReference>
<gene>
    <name evidence="7" type="ORF">ACFVKH_18140</name>
</gene>
<feature type="domain" description="LamG-like jellyroll fold" evidence="6">
    <location>
        <begin position="1343"/>
        <end position="1483"/>
    </location>
</feature>
<keyword evidence="3" id="KW-0732">Signal</keyword>
<comment type="cofactor">
    <cofactor evidence="1">
        <name>Ca(2+)</name>
        <dbReference type="ChEBI" id="CHEBI:29108"/>
    </cofactor>
</comment>
<keyword evidence="2" id="KW-0479">Metal-binding</keyword>